<reference evidence="1" key="1">
    <citation type="submission" date="2020-05" db="EMBL/GenBank/DDBJ databases">
        <title>Large-scale comparative analyses of tick genomes elucidate their genetic diversity and vector capacities.</title>
        <authorList>
            <person name="Jia N."/>
            <person name="Wang J."/>
            <person name="Shi W."/>
            <person name="Du L."/>
            <person name="Sun Y."/>
            <person name="Zhan W."/>
            <person name="Jiang J."/>
            <person name="Wang Q."/>
            <person name="Zhang B."/>
            <person name="Ji P."/>
            <person name="Sakyi L.B."/>
            <person name="Cui X."/>
            <person name="Yuan T."/>
            <person name="Jiang B."/>
            <person name="Yang W."/>
            <person name="Lam T.T.-Y."/>
            <person name="Chang Q."/>
            <person name="Ding S."/>
            <person name="Wang X."/>
            <person name="Zhu J."/>
            <person name="Ruan X."/>
            <person name="Zhao L."/>
            <person name="Wei J."/>
            <person name="Que T."/>
            <person name="Du C."/>
            <person name="Cheng J."/>
            <person name="Dai P."/>
            <person name="Han X."/>
            <person name="Huang E."/>
            <person name="Gao Y."/>
            <person name="Liu J."/>
            <person name="Shao H."/>
            <person name="Ye R."/>
            <person name="Li L."/>
            <person name="Wei W."/>
            <person name="Wang X."/>
            <person name="Wang C."/>
            <person name="Yang T."/>
            <person name="Huo Q."/>
            <person name="Li W."/>
            <person name="Guo W."/>
            <person name="Chen H."/>
            <person name="Zhou L."/>
            <person name="Ni X."/>
            <person name="Tian J."/>
            <person name="Zhou Y."/>
            <person name="Sheng Y."/>
            <person name="Liu T."/>
            <person name="Pan Y."/>
            <person name="Xia L."/>
            <person name="Li J."/>
            <person name="Zhao F."/>
            <person name="Cao W."/>
        </authorList>
    </citation>
    <scope>NUCLEOTIDE SEQUENCE</scope>
    <source>
        <strain evidence="1">Hyas-2018</strain>
    </source>
</reference>
<evidence type="ECO:0000313" key="1">
    <source>
        <dbReference type="EMBL" id="KAH6945387.1"/>
    </source>
</evidence>
<sequence length="109" mass="12270">MLLHAHLPKGRALTFTILLRCVSPSAAYERNQRNSAGSLAGITYQLGDVFVSLDSEEAQQMMERAKEQNKARTKVLEEEMRIIKGIMADLKSQLYNKFGNNINLEPDDS</sequence>
<evidence type="ECO:0000313" key="2">
    <source>
        <dbReference type="Proteomes" id="UP000821845"/>
    </source>
</evidence>
<keyword evidence="2" id="KW-1185">Reference proteome</keyword>
<comment type="caution">
    <text evidence="1">The sequence shown here is derived from an EMBL/GenBank/DDBJ whole genome shotgun (WGS) entry which is preliminary data.</text>
</comment>
<organism evidence="1 2">
    <name type="scientific">Hyalomma asiaticum</name>
    <name type="common">Tick</name>
    <dbReference type="NCBI Taxonomy" id="266040"/>
    <lineage>
        <taxon>Eukaryota</taxon>
        <taxon>Metazoa</taxon>
        <taxon>Ecdysozoa</taxon>
        <taxon>Arthropoda</taxon>
        <taxon>Chelicerata</taxon>
        <taxon>Arachnida</taxon>
        <taxon>Acari</taxon>
        <taxon>Parasitiformes</taxon>
        <taxon>Ixodida</taxon>
        <taxon>Ixodoidea</taxon>
        <taxon>Ixodidae</taxon>
        <taxon>Hyalomminae</taxon>
        <taxon>Hyalomma</taxon>
    </lineage>
</organism>
<dbReference type="Proteomes" id="UP000821845">
    <property type="component" value="Chromosome 1"/>
</dbReference>
<gene>
    <name evidence="1" type="ORF">HPB50_008173</name>
</gene>
<accession>A0ACB7TGD6</accession>
<name>A0ACB7TGD6_HYAAI</name>
<proteinExistence type="predicted"/>
<protein>
    <submittedName>
        <fullName evidence="1">Uncharacterized protein</fullName>
    </submittedName>
</protein>
<dbReference type="EMBL" id="CM023481">
    <property type="protein sequence ID" value="KAH6945387.1"/>
    <property type="molecule type" value="Genomic_DNA"/>
</dbReference>